<evidence type="ECO:0000256" key="2">
    <source>
        <dbReference type="ARBA" id="ARBA00023125"/>
    </source>
</evidence>
<dbReference type="GO" id="GO:0003677">
    <property type="term" value="F:DNA binding"/>
    <property type="evidence" value="ECO:0007669"/>
    <property type="project" value="UniProtKB-KW"/>
</dbReference>
<proteinExistence type="inferred from homology"/>
<organism evidence="5 6">
    <name type="scientific">Candidatus Taylorbacteria bacterium RIFCSPHIGHO2_12_FULL_45_16</name>
    <dbReference type="NCBI Taxonomy" id="1802315"/>
    <lineage>
        <taxon>Bacteria</taxon>
        <taxon>Candidatus Tayloriibacteriota</taxon>
    </lineage>
</organism>
<keyword evidence="2" id="KW-0238">DNA-binding</keyword>
<dbReference type="AlphaFoldDB" id="A0A1G2MZH3"/>
<accession>A0A1G2MZH3</accession>
<dbReference type="STRING" id="1802315.A3F51_01310"/>
<sequence>MNPNIVLRDYFEEYLTFRAQEGNVSKTLVEHRRFLEGPLETAVGHKKVEDLRIIDRAALIEAGKPYGIYGSQRAVVTFRQLCRFLNQRGTKLPFDWRDIETPKVPSKMVDYLTSDEIEKIRNAFNPNSMPGLRTRSLIEFLLDTGMRIGEACSVNRDDVNFDTHEIRIKNCKTHEDNVVYFTDRSAEWIKMYLGARRDKHPALFLSGRDRMLPLTSRNYIRAKTKNLGIKKKIGHHVFRKTCGTYLLQNQVDIKSVQTLLRHKSERTTLRYYIGIDKEKCKVMHQAVMAGI</sequence>
<evidence type="ECO:0000313" key="5">
    <source>
        <dbReference type="EMBL" id="OHA29234.1"/>
    </source>
</evidence>
<dbReference type="Proteomes" id="UP000178089">
    <property type="component" value="Unassembled WGS sequence"/>
</dbReference>
<comment type="similarity">
    <text evidence="1">Belongs to the 'phage' integrase family.</text>
</comment>
<dbReference type="PROSITE" id="PS51898">
    <property type="entry name" value="TYR_RECOMBINASE"/>
    <property type="match status" value="1"/>
</dbReference>
<dbReference type="PANTHER" id="PTHR30349">
    <property type="entry name" value="PHAGE INTEGRASE-RELATED"/>
    <property type="match status" value="1"/>
</dbReference>
<dbReference type="InterPro" id="IPR013762">
    <property type="entry name" value="Integrase-like_cat_sf"/>
</dbReference>
<dbReference type="InterPro" id="IPR002104">
    <property type="entry name" value="Integrase_catalytic"/>
</dbReference>
<dbReference type="InterPro" id="IPR011010">
    <property type="entry name" value="DNA_brk_join_enz"/>
</dbReference>
<protein>
    <recommendedName>
        <fullName evidence="4">Tyr recombinase domain-containing protein</fullName>
    </recommendedName>
</protein>
<evidence type="ECO:0000259" key="4">
    <source>
        <dbReference type="PROSITE" id="PS51898"/>
    </source>
</evidence>
<dbReference type="CDD" id="cd00397">
    <property type="entry name" value="DNA_BRE_C"/>
    <property type="match status" value="1"/>
</dbReference>
<dbReference type="SUPFAM" id="SSF56349">
    <property type="entry name" value="DNA breaking-rejoining enzymes"/>
    <property type="match status" value="1"/>
</dbReference>
<gene>
    <name evidence="5" type="ORF">A3F51_01310</name>
</gene>
<keyword evidence="3" id="KW-0233">DNA recombination</keyword>
<reference evidence="5 6" key="1">
    <citation type="journal article" date="2016" name="Nat. Commun.">
        <title>Thousands of microbial genomes shed light on interconnected biogeochemical processes in an aquifer system.</title>
        <authorList>
            <person name="Anantharaman K."/>
            <person name="Brown C.T."/>
            <person name="Hug L.A."/>
            <person name="Sharon I."/>
            <person name="Castelle C.J."/>
            <person name="Probst A.J."/>
            <person name="Thomas B.C."/>
            <person name="Singh A."/>
            <person name="Wilkins M.J."/>
            <person name="Karaoz U."/>
            <person name="Brodie E.L."/>
            <person name="Williams K.H."/>
            <person name="Hubbard S.S."/>
            <person name="Banfield J.F."/>
        </authorList>
    </citation>
    <scope>NUCLEOTIDE SEQUENCE [LARGE SCALE GENOMIC DNA]</scope>
</reference>
<dbReference type="GO" id="GO:0006310">
    <property type="term" value="P:DNA recombination"/>
    <property type="evidence" value="ECO:0007669"/>
    <property type="project" value="UniProtKB-KW"/>
</dbReference>
<dbReference type="Gene3D" id="1.10.443.10">
    <property type="entry name" value="Intergrase catalytic core"/>
    <property type="match status" value="1"/>
</dbReference>
<evidence type="ECO:0000313" key="6">
    <source>
        <dbReference type="Proteomes" id="UP000178089"/>
    </source>
</evidence>
<evidence type="ECO:0000256" key="1">
    <source>
        <dbReference type="ARBA" id="ARBA00008857"/>
    </source>
</evidence>
<feature type="domain" description="Tyr recombinase" evidence="4">
    <location>
        <begin position="107"/>
        <end position="285"/>
    </location>
</feature>
<comment type="caution">
    <text evidence="5">The sequence shown here is derived from an EMBL/GenBank/DDBJ whole genome shotgun (WGS) entry which is preliminary data.</text>
</comment>
<dbReference type="GO" id="GO:0015074">
    <property type="term" value="P:DNA integration"/>
    <property type="evidence" value="ECO:0007669"/>
    <property type="project" value="InterPro"/>
</dbReference>
<dbReference type="InterPro" id="IPR050090">
    <property type="entry name" value="Tyrosine_recombinase_XerCD"/>
</dbReference>
<name>A0A1G2MZH3_9BACT</name>
<dbReference type="EMBL" id="MHRT01000005">
    <property type="protein sequence ID" value="OHA29234.1"/>
    <property type="molecule type" value="Genomic_DNA"/>
</dbReference>
<dbReference type="PANTHER" id="PTHR30349:SF41">
    <property type="entry name" value="INTEGRASE_RECOMBINASE PROTEIN MJ0367-RELATED"/>
    <property type="match status" value="1"/>
</dbReference>
<evidence type="ECO:0000256" key="3">
    <source>
        <dbReference type="ARBA" id="ARBA00023172"/>
    </source>
</evidence>
<dbReference type="Pfam" id="PF00589">
    <property type="entry name" value="Phage_integrase"/>
    <property type="match status" value="1"/>
</dbReference>